<gene>
    <name evidence="1" type="ORF">FA046_06245</name>
</gene>
<proteinExistence type="predicted"/>
<dbReference type="PROSITE" id="PS51257">
    <property type="entry name" value="PROKAR_LIPOPROTEIN"/>
    <property type="match status" value="1"/>
</dbReference>
<comment type="caution">
    <text evidence="1">The sequence shown here is derived from an EMBL/GenBank/DDBJ whole genome shotgun (WGS) entry which is preliminary data.</text>
</comment>
<reference evidence="1 2" key="1">
    <citation type="submission" date="2019-04" db="EMBL/GenBank/DDBJ databases">
        <title>Pedobacter sp. AR-3-17 sp. nov., isolated from Arctic soil.</title>
        <authorList>
            <person name="Dahal R.H."/>
            <person name="Kim D.-U."/>
        </authorList>
    </citation>
    <scope>NUCLEOTIDE SEQUENCE [LARGE SCALE GENOMIC DNA]</scope>
    <source>
        <strain evidence="1 2">AR-3-17</strain>
    </source>
</reference>
<evidence type="ECO:0000313" key="2">
    <source>
        <dbReference type="Proteomes" id="UP000308181"/>
    </source>
</evidence>
<accession>A0A4U1C174</accession>
<organism evidence="1 2">
    <name type="scientific">Pedobacter cryophilus</name>
    <dbReference type="NCBI Taxonomy" id="2571271"/>
    <lineage>
        <taxon>Bacteria</taxon>
        <taxon>Pseudomonadati</taxon>
        <taxon>Bacteroidota</taxon>
        <taxon>Sphingobacteriia</taxon>
        <taxon>Sphingobacteriales</taxon>
        <taxon>Sphingobacteriaceae</taxon>
        <taxon>Pedobacter</taxon>
    </lineage>
</organism>
<sequence length="146" mass="17058">MKKIKLKIVFILLVGLVTSCGTLGHLKFYHYDASKYEVEKDLLEVIKSHTDAIPLKWKKNAVGMDFLDEKFIYFKNAPEEILRIGFTGDSIQWKSHTSSKLALVGVFRGNEWLFEKDMSASEKERLQKRLETEILSKMRHSYKKEE</sequence>
<dbReference type="OrthoDB" id="1371764at2"/>
<protein>
    <recommendedName>
        <fullName evidence="3">Lipoprotein</fullName>
    </recommendedName>
</protein>
<dbReference type="EMBL" id="SWBP01000002">
    <property type="protein sequence ID" value="TKB98714.1"/>
    <property type="molecule type" value="Genomic_DNA"/>
</dbReference>
<keyword evidence="2" id="KW-1185">Reference proteome</keyword>
<dbReference type="AlphaFoldDB" id="A0A4U1C174"/>
<name>A0A4U1C174_9SPHI</name>
<dbReference type="Proteomes" id="UP000308181">
    <property type="component" value="Unassembled WGS sequence"/>
</dbReference>
<evidence type="ECO:0008006" key="3">
    <source>
        <dbReference type="Google" id="ProtNLM"/>
    </source>
</evidence>
<evidence type="ECO:0000313" key="1">
    <source>
        <dbReference type="EMBL" id="TKB98714.1"/>
    </source>
</evidence>
<dbReference type="RefSeq" id="WP_136825528.1">
    <property type="nucleotide sequence ID" value="NZ_SWBP01000002.1"/>
</dbReference>